<proteinExistence type="inferred from homology"/>
<dbReference type="OrthoDB" id="2450120at2"/>
<dbReference type="PANTHER" id="PTHR43884:SF20">
    <property type="entry name" value="ACYL-COA DEHYDROGENASE FADE28"/>
    <property type="match status" value="1"/>
</dbReference>
<evidence type="ECO:0000256" key="1">
    <source>
        <dbReference type="ARBA" id="ARBA00001974"/>
    </source>
</evidence>
<dbReference type="Gene3D" id="1.10.540.10">
    <property type="entry name" value="Acyl-CoA dehydrogenase/oxidase, N-terminal domain"/>
    <property type="match status" value="1"/>
</dbReference>
<keyword evidence="8" id="KW-1185">Reference proteome</keyword>
<keyword evidence="4" id="KW-0274">FAD</keyword>
<accession>A0A418NDJ4</accession>
<dbReference type="InterPro" id="IPR009075">
    <property type="entry name" value="AcylCo_DH/oxidase_C"/>
</dbReference>
<evidence type="ECO:0000256" key="5">
    <source>
        <dbReference type="ARBA" id="ARBA00023002"/>
    </source>
</evidence>
<keyword evidence="5" id="KW-0560">Oxidoreductase</keyword>
<name>A0A418NDJ4_9SPHN</name>
<gene>
    <name evidence="7" type="ORF">D2V04_14875</name>
</gene>
<reference evidence="7 8" key="1">
    <citation type="submission" date="2018-08" db="EMBL/GenBank/DDBJ databases">
        <title>Altererythrobacter sp.Ery1 and Ery12, the genome sequencing of novel strains in genus Alterythrobacter.</title>
        <authorList>
            <person name="Cheng H."/>
            <person name="Wu Y.-H."/>
            <person name="Fang C."/>
            <person name="Xu X.-W."/>
        </authorList>
    </citation>
    <scope>NUCLEOTIDE SEQUENCE [LARGE SCALE GENOMIC DNA]</scope>
    <source>
        <strain evidence="7 8">Ery1</strain>
    </source>
</reference>
<dbReference type="AlphaFoldDB" id="A0A418NDJ4"/>
<feature type="domain" description="Acyl-CoA dehydrogenase/oxidase C-terminal" evidence="6">
    <location>
        <begin position="117"/>
        <end position="230"/>
    </location>
</feature>
<dbReference type="SUPFAM" id="SSF47203">
    <property type="entry name" value="Acyl-CoA dehydrogenase C-terminal domain-like"/>
    <property type="match status" value="1"/>
</dbReference>
<evidence type="ECO:0000313" key="7">
    <source>
        <dbReference type="EMBL" id="RIV75579.1"/>
    </source>
</evidence>
<evidence type="ECO:0000256" key="4">
    <source>
        <dbReference type="ARBA" id="ARBA00022827"/>
    </source>
</evidence>
<dbReference type="GO" id="GO:0050660">
    <property type="term" value="F:flavin adenine dinucleotide binding"/>
    <property type="evidence" value="ECO:0007669"/>
    <property type="project" value="InterPro"/>
</dbReference>
<organism evidence="7 8">
    <name type="scientific">Pelagerythrobacter aerophilus</name>
    <dbReference type="NCBI Taxonomy" id="2306995"/>
    <lineage>
        <taxon>Bacteria</taxon>
        <taxon>Pseudomonadati</taxon>
        <taxon>Pseudomonadota</taxon>
        <taxon>Alphaproteobacteria</taxon>
        <taxon>Sphingomonadales</taxon>
        <taxon>Erythrobacteraceae</taxon>
        <taxon>Pelagerythrobacter</taxon>
    </lineage>
</organism>
<dbReference type="RefSeq" id="WP_119514505.1">
    <property type="nucleotide sequence ID" value="NZ_QXFK01000019.1"/>
</dbReference>
<evidence type="ECO:0000256" key="2">
    <source>
        <dbReference type="ARBA" id="ARBA00009347"/>
    </source>
</evidence>
<dbReference type="InterPro" id="IPR036250">
    <property type="entry name" value="AcylCo_DH-like_C"/>
</dbReference>
<comment type="caution">
    <text evidence="7">The sequence shown here is derived from an EMBL/GenBank/DDBJ whole genome shotgun (WGS) entry which is preliminary data.</text>
</comment>
<comment type="cofactor">
    <cofactor evidence="1">
        <name>FAD</name>
        <dbReference type="ChEBI" id="CHEBI:57692"/>
    </cofactor>
</comment>
<evidence type="ECO:0000313" key="8">
    <source>
        <dbReference type="Proteomes" id="UP000285092"/>
    </source>
</evidence>
<protein>
    <recommendedName>
        <fullName evidence="6">Acyl-CoA dehydrogenase/oxidase C-terminal domain-containing protein</fullName>
    </recommendedName>
</protein>
<evidence type="ECO:0000256" key="3">
    <source>
        <dbReference type="ARBA" id="ARBA00022630"/>
    </source>
</evidence>
<dbReference type="Pfam" id="PF00441">
    <property type="entry name" value="Acyl-CoA_dh_1"/>
    <property type="match status" value="1"/>
</dbReference>
<dbReference type="GO" id="GO:0003995">
    <property type="term" value="F:acyl-CoA dehydrogenase activity"/>
    <property type="evidence" value="ECO:0007669"/>
    <property type="project" value="TreeGrafter"/>
</dbReference>
<dbReference type="SUPFAM" id="SSF56645">
    <property type="entry name" value="Acyl-CoA dehydrogenase NM domain-like"/>
    <property type="match status" value="1"/>
</dbReference>
<evidence type="ECO:0000259" key="6">
    <source>
        <dbReference type="Pfam" id="PF00441"/>
    </source>
</evidence>
<dbReference type="Proteomes" id="UP000285092">
    <property type="component" value="Unassembled WGS sequence"/>
</dbReference>
<dbReference type="Gene3D" id="1.20.140.10">
    <property type="entry name" value="Butyryl-CoA Dehydrogenase, subunit A, domain 3"/>
    <property type="match status" value="1"/>
</dbReference>
<dbReference type="PANTHER" id="PTHR43884">
    <property type="entry name" value="ACYL-COA DEHYDROGENASE"/>
    <property type="match status" value="1"/>
</dbReference>
<sequence>MDDISSILFESAQRLLSDLSARAPIGQPMAEQDRADGWRQIEEMGLPFALTSEEQGGLGLSDADAFELVRICGRRIAPWPLVETMLANRFAAEGGTVSAEGPVELLGELTAEQREVAALARAMQMAGALDMILGMTISHVQERSQFGRPLAKFQAVQHSLAILASEVAAGQAAAEHAVARLAQGGSSATLAIGIARARIGEASSKAAAIAHQLHGAIGYAREHRLHLYTTSLWRWRDEYGTQAWWTRQVGRQVLAAGPDALWPMVTAA</sequence>
<dbReference type="EMBL" id="QXFK01000019">
    <property type="protein sequence ID" value="RIV75579.1"/>
    <property type="molecule type" value="Genomic_DNA"/>
</dbReference>
<comment type="similarity">
    <text evidence="2">Belongs to the acyl-CoA dehydrogenase family.</text>
</comment>
<dbReference type="InterPro" id="IPR037069">
    <property type="entry name" value="AcylCoA_DH/ox_N_sf"/>
</dbReference>
<dbReference type="InterPro" id="IPR009100">
    <property type="entry name" value="AcylCoA_DH/oxidase_NM_dom_sf"/>
</dbReference>
<keyword evidence="3" id="KW-0285">Flavoprotein</keyword>